<gene>
    <name evidence="4" type="ORF">H2O64_21660</name>
</gene>
<proteinExistence type="predicted"/>
<dbReference type="Pfam" id="PF01734">
    <property type="entry name" value="Patatin"/>
    <property type="match status" value="1"/>
</dbReference>
<feature type="short sequence motif" description="GXSXG" evidence="2">
    <location>
        <begin position="64"/>
        <end position="68"/>
    </location>
</feature>
<dbReference type="PANTHER" id="PTHR46394:SF1">
    <property type="entry name" value="PNPLA DOMAIN-CONTAINING PROTEIN"/>
    <property type="match status" value="1"/>
</dbReference>
<evidence type="ECO:0000259" key="3">
    <source>
        <dbReference type="PROSITE" id="PS51635"/>
    </source>
</evidence>
<dbReference type="InterPro" id="IPR052580">
    <property type="entry name" value="Lipid_Hydrolase"/>
</dbReference>
<dbReference type="RefSeq" id="WP_187564335.1">
    <property type="nucleotide sequence ID" value="NZ_JACGWS010000018.1"/>
</dbReference>
<evidence type="ECO:0000313" key="5">
    <source>
        <dbReference type="Proteomes" id="UP000619238"/>
    </source>
</evidence>
<feature type="active site" description="Proton acceptor" evidence="2">
    <location>
        <position position="356"/>
    </location>
</feature>
<feature type="short sequence motif" description="GXGXXG" evidence="2">
    <location>
        <begin position="15"/>
        <end position="20"/>
    </location>
</feature>
<protein>
    <submittedName>
        <fullName evidence="4">Patatin-like phospholipase family protein</fullName>
    </submittedName>
</protein>
<reference evidence="4 5" key="1">
    <citation type="submission" date="2020-07" db="EMBL/GenBank/DDBJ databases">
        <title>Description of Kordia aestuariivivens sp. nov., isolated from a tidal flat.</title>
        <authorList>
            <person name="Park S."/>
            <person name="Yoon J.-H."/>
        </authorList>
    </citation>
    <scope>NUCLEOTIDE SEQUENCE [LARGE SCALE GENOMIC DNA]</scope>
    <source>
        <strain evidence="4 5">YSTF-M3</strain>
    </source>
</reference>
<feature type="short sequence motif" description="DGA/G" evidence="2">
    <location>
        <begin position="356"/>
        <end position="358"/>
    </location>
</feature>
<name>A0ABR7QFE5_9FLAO</name>
<keyword evidence="2" id="KW-0442">Lipid degradation</keyword>
<keyword evidence="5" id="KW-1185">Reference proteome</keyword>
<accession>A0ABR7QFE5</accession>
<dbReference type="EMBL" id="JACGWS010000018">
    <property type="protein sequence ID" value="MBC8757292.1"/>
    <property type="molecule type" value="Genomic_DNA"/>
</dbReference>
<feature type="domain" description="PNPLA" evidence="3">
    <location>
        <begin position="11"/>
        <end position="369"/>
    </location>
</feature>
<evidence type="ECO:0000256" key="1">
    <source>
        <dbReference type="ARBA" id="ARBA00023098"/>
    </source>
</evidence>
<dbReference type="PANTHER" id="PTHR46394">
    <property type="entry name" value="ANNEXIN"/>
    <property type="match status" value="1"/>
</dbReference>
<dbReference type="PROSITE" id="PS51635">
    <property type="entry name" value="PNPLA"/>
    <property type="match status" value="1"/>
</dbReference>
<dbReference type="InterPro" id="IPR016035">
    <property type="entry name" value="Acyl_Trfase/lysoPLipase"/>
</dbReference>
<dbReference type="InterPro" id="IPR002641">
    <property type="entry name" value="PNPLA_dom"/>
</dbReference>
<sequence>MSVKINDISYLSFQGGGGKGFIYMGVVKALEKAINGKEGVPIISIINPDLSIGSSQRHIKGISGASAGAITAYLLSLGMSSSEVEMEMEVDDQTKMALGPYDKTPVLKPVNRFEKFFENGRFDQKLREVNDNFGATQRIHKNNRLGGTINYLSVEALRYFLNNDFTTHDKNNTLIEKLLYTDRKESTSVPVLPIPPPFTPFYVHRSYEETNAGAHLGNLIYNRGLINGLAVREYFKDVTRRKIHKIINAYFRYYKGEQPKHNFKNVIYHLAENPEKMTFRDHFRLTGVNLVITGTNLTQHLSKYFSVYHTPDFPVIEAVALSMNLPFLFKPVFVTASVNREETQAYNNEYKGLWVDGGMLNNFPLNAFNKLKTMSLKIFDNDVVLDVAANSFNSDADFKKNTLGFRLEPEPIGEDIFNDNEALAKKLFEANSGQVVSAYLGDIFKTFMFPGSKGQIRNKVEEEYSITVNDAASVGTGREKTYYEWQLTDFASPKLTKLRKPKGDKEYRYKELLIEKAHEDVSKILKIK</sequence>
<dbReference type="Proteomes" id="UP000619238">
    <property type="component" value="Unassembled WGS sequence"/>
</dbReference>
<feature type="active site" description="Nucleophile" evidence="2">
    <location>
        <position position="66"/>
    </location>
</feature>
<dbReference type="SUPFAM" id="SSF52151">
    <property type="entry name" value="FabD/lysophospholipase-like"/>
    <property type="match status" value="1"/>
</dbReference>
<keyword evidence="1 2" id="KW-0443">Lipid metabolism</keyword>
<dbReference type="Gene3D" id="3.40.1090.10">
    <property type="entry name" value="Cytosolic phospholipase A2 catalytic domain"/>
    <property type="match status" value="2"/>
</dbReference>
<evidence type="ECO:0000256" key="2">
    <source>
        <dbReference type="PROSITE-ProRule" id="PRU01161"/>
    </source>
</evidence>
<organism evidence="4 5">
    <name type="scientific">Kordia aestuariivivens</name>
    <dbReference type="NCBI Taxonomy" id="2759037"/>
    <lineage>
        <taxon>Bacteria</taxon>
        <taxon>Pseudomonadati</taxon>
        <taxon>Bacteroidota</taxon>
        <taxon>Flavobacteriia</taxon>
        <taxon>Flavobacteriales</taxon>
        <taxon>Flavobacteriaceae</taxon>
        <taxon>Kordia</taxon>
    </lineage>
</organism>
<comment type="caution">
    <text evidence="4">The sequence shown here is derived from an EMBL/GenBank/DDBJ whole genome shotgun (WGS) entry which is preliminary data.</text>
</comment>
<evidence type="ECO:0000313" key="4">
    <source>
        <dbReference type="EMBL" id="MBC8757292.1"/>
    </source>
</evidence>
<keyword evidence="2" id="KW-0378">Hydrolase</keyword>